<dbReference type="AlphaFoldDB" id="A0A5J4KEB5"/>
<evidence type="ECO:0000256" key="2">
    <source>
        <dbReference type="SAM" id="Phobius"/>
    </source>
</evidence>
<name>A0A5J4KEB5_9CHLR</name>
<reference evidence="3 4" key="1">
    <citation type="submission" date="2019-10" db="EMBL/GenBank/DDBJ databases">
        <title>Dictyobacter vulcani sp. nov., within the class Ktedonobacteria, isolated from soil of volcanic Mt. Zao.</title>
        <authorList>
            <person name="Zheng Y."/>
            <person name="Wang C.M."/>
            <person name="Sakai Y."/>
            <person name="Abe K."/>
            <person name="Yokota A."/>
            <person name="Yabe S."/>
        </authorList>
    </citation>
    <scope>NUCLEOTIDE SEQUENCE [LARGE SCALE GENOMIC DNA]</scope>
    <source>
        <strain evidence="3 4">W12</strain>
    </source>
</reference>
<gene>
    <name evidence="3" type="ORF">KDW_17360</name>
</gene>
<evidence type="ECO:0008006" key="5">
    <source>
        <dbReference type="Google" id="ProtNLM"/>
    </source>
</evidence>
<keyword evidence="2" id="KW-1133">Transmembrane helix</keyword>
<sequence>MGKGRNNHSQNGWHPEDDDYFVENRYIHEDDYEGYEDYLDYDDPPARTQRASRASRPPGTRPRRAREGTPSRPYQQPPRRVARQIYAPQKRRVWPTLLLGCMFGVLLVVGVLALLVFLGLNSIQNGGHLSGLPGLPGKKPFTQAVTQEVKLTQVTRIQVCDKIGNVSLKIDPAATTTTVSALKTVQATSDAAGKTLLNQVSIEIQPLMTLTKPLSCSSQTTTPTTTGTPTATPGAGDNTSALVINVTLPETTDNQVDLTVTMPPAVVQTTDRPMTPIQVDAAKGNIAVDGLSGIFNLHGVDGNVTVSHAVLADGSRLETSQGDVTFGGFLLLPTDPQANARYMLRNENGKINVTLPANSNVTLDANTNIGAIRSDFPIKVTNNGGPVNYHGPLNPNASTTSPATLVLDISTGDVHILKAREATQ</sequence>
<dbReference type="RefSeq" id="WP_151755557.1">
    <property type="nucleotide sequence ID" value="NZ_BKZW01000001.1"/>
</dbReference>
<proteinExistence type="predicted"/>
<evidence type="ECO:0000313" key="3">
    <source>
        <dbReference type="EMBL" id="GER87574.1"/>
    </source>
</evidence>
<keyword evidence="2" id="KW-0812">Transmembrane</keyword>
<protein>
    <recommendedName>
        <fullName evidence="5">Adhesin domain-containing protein</fullName>
    </recommendedName>
</protein>
<keyword evidence="4" id="KW-1185">Reference proteome</keyword>
<feature type="region of interest" description="Disordered" evidence="1">
    <location>
        <begin position="214"/>
        <end position="238"/>
    </location>
</feature>
<dbReference type="Proteomes" id="UP000326912">
    <property type="component" value="Unassembled WGS sequence"/>
</dbReference>
<keyword evidence="2" id="KW-0472">Membrane</keyword>
<feature type="transmembrane region" description="Helical" evidence="2">
    <location>
        <begin position="93"/>
        <end position="120"/>
    </location>
</feature>
<dbReference type="EMBL" id="BKZW01000001">
    <property type="protein sequence ID" value="GER87574.1"/>
    <property type="molecule type" value="Genomic_DNA"/>
</dbReference>
<comment type="caution">
    <text evidence="3">The sequence shown here is derived from an EMBL/GenBank/DDBJ whole genome shotgun (WGS) entry which is preliminary data.</text>
</comment>
<feature type="region of interest" description="Disordered" evidence="1">
    <location>
        <begin position="36"/>
        <end position="79"/>
    </location>
</feature>
<feature type="compositionally biased region" description="Low complexity" evidence="1">
    <location>
        <begin position="220"/>
        <end position="236"/>
    </location>
</feature>
<organism evidence="3 4">
    <name type="scientific">Dictyobacter vulcani</name>
    <dbReference type="NCBI Taxonomy" id="2607529"/>
    <lineage>
        <taxon>Bacteria</taxon>
        <taxon>Bacillati</taxon>
        <taxon>Chloroflexota</taxon>
        <taxon>Ktedonobacteria</taxon>
        <taxon>Ktedonobacterales</taxon>
        <taxon>Dictyobacteraceae</taxon>
        <taxon>Dictyobacter</taxon>
    </lineage>
</organism>
<evidence type="ECO:0000256" key="1">
    <source>
        <dbReference type="SAM" id="MobiDB-lite"/>
    </source>
</evidence>
<accession>A0A5J4KEB5</accession>
<evidence type="ECO:0000313" key="4">
    <source>
        <dbReference type="Proteomes" id="UP000326912"/>
    </source>
</evidence>